<keyword evidence="1" id="KW-0812">Transmembrane</keyword>
<dbReference type="Pfam" id="PF07589">
    <property type="entry name" value="PEP-CTERM"/>
    <property type="match status" value="1"/>
</dbReference>
<reference evidence="4 5" key="1">
    <citation type="submission" date="2021-03" db="EMBL/GenBank/DDBJ databases">
        <title>Complete genome of Parasphingorhabdus_sp.JHSY0214.</title>
        <authorList>
            <person name="Yoo J.H."/>
            <person name="Bae J.W."/>
        </authorList>
    </citation>
    <scope>NUCLEOTIDE SEQUENCE [LARGE SCALE GENOMIC DNA]</scope>
    <source>
        <strain evidence="4 5">JHSY0214</strain>
    </source>
</reference>
<keyword evidence="1" id="KW-0472">Membrane</keyword>
<dbReference type="EMBL" id="CP071794">
    <property type="protein sequence ID" value="QTD57541.1"/>
    <property type="molecule type" value="Genomic_DNA"/>
</dbReference>
<evidence type="ECO:0000256" key="2">
    <source>
        <dbReference type="SAM" id="SignalP"/>
    </source>
</evidence>
<gene>
    <name evidence="4" type="ORF">J4G78_08485</name>
</gene>
<keyword evidence="5" id="KW-1185">Reference proteome</keyword>
<feature type="signal peptide" evidence="2">
    <location>
        <begin position="1"/>
        <end position="20"/>
    </location>
</feature>
<sequence>MKKFFAALALSAATIAPANAGIVFSDNFDGENGGASQLNYTGYANFNTTGSGSTDLIASGGFGISCVTGSCIDLDGSPGPGTLTSISSFAFNTGDLVRLSLDVSGNQRNAGQSDNFFAGYSFGGVTTEIFNIGFSSGGGDVILAPTLSDEGFQFSFSDIAGNDPFSTRSLFFTAGQAGSLTFNFGSLSADNVGPIVDNVVLEIGAPVPEPATWAFMIFGFGLVGSALRRNRKSLTAKPALA</sequence>
<proteinExistence type="predicted"/>
<feature type="chain" id="PRO_5045816130" evidence="2">
    <location>
        <begin position="21"/>
        <end position="241"/>
    </location>
</feature>
<keyword evidence="2" id="KW-0732">Signal</keyword>
<evidence type="ECO:0000313" key="4">
    <source>
        <dbReference type="EMBL" id="QTD57541.1"/>
    </source>
</evidence>
<organism evidence="4 5">
    <name type="scientific">Parasphingorhabdus cellanae</name>
    <dbReference type="NCBI Taxonomy" id="2806553"/>
    <lineage>
        <taxon>Bacteria</taxon>
        <taxon>Pseudomonadati</taxon>
        <taxon>Pseudomonadota</taxon>
        <taxon>Alphaproteobacteria</taxon>
        <taxon>Sphingomonadales</taxon>
        <taxon>Sphingomonadaceae</taxon>
        <taxon>Parasphingorhabdus</taxon>
    </lineage>
</organism>
<keyword evidence="1" id="KW-1133">Transmembrane helix</keyword>
<dbReference type="RefSeq" id="WP_207990092.1">
    <property type="nucleotide sequence ID" value="NZ_CP071794.1"/>
</dbReference>
<protein>
    <submittedName>
        <fullName evidence="4">PEP-CTERM sorting domain-containing protein</fullName>
    </submittedName>
</protein>
<dbReference type="NCBIfam" id="NF035944">
    <property type="entry name" value="PEPxxWA-CTERM"/>
    <property type="match status" value="1"/>
</dbReference>
<name>A0ABX7T7R1_9SPHN</name>
<feature type="domain" description="Ice-binding protein C-terminal" evidence="3">
    <location>
        <begin position="206"/>
        <end position="231"/>
    </location>
</feature>
<evidence type="ECO:0000256" key="1">
    <source>
        <dbReference type="SAM" id="Phobius"/>
    </source>
</evidence>
<accession>A0ABX7T7R1</accession>
<evidence type="ECO:0000313" key="5">
    <source>
        <dbReference type="Proteomes" id="UP000663923"/>
    </source>
</evidence>
<dbReference type="Proteomes" id="UP000663923">
    <property type="component" value="Chromosome"/>
</dbReference>
<dbReference type="NCBIfam" id="TIGR02595">
    <property type="entry name" value="PEP_CTERM"/>
    <property type="match status" value="1"/>
</dbReference>
<feature type="transmembrane region" description="Helical" evidence="1">
    <location>
        <begin position="210"/>
        <end position="227"/>
    </location>
</feature>
<evidence type="ECO:0000259" key="3">
    <source>
        <dbReference type="Pfam" id="PF07589"/>
    </source>
</evidence>
<dbReference type="InterPro" id="IPR013424">
    <property type="entry name" value="Ice-binding_C"/>
</dbReference>